<name>U3L021_CONFL</name>
<dbReference type="AlphaFoldDB" id="U3L021"/>
<proteinExistence type="evidence at transcript level"/>
<feature type="chain" id="PRO_5004646092" evidence="1">
    <location>
        <begin position="25"/>
        <end position="80"/>
    </location>
</feature>
<keyword evidence="1" id="KW-0732">Signal</keyword>
<feature type="non-terminal residue" evidence="2">
    <location>
        <position position="80"/>
    </location>
</feature>
<protein>
    <submittedName>
        <fullName evidence="2">J-conotoxin peptide Fla-9</fullName>
    </submittedName>
</protein>
<evidence type="ECO:0000313" key="2">
    <source>
        <dbReference type="EMBL" id="AFU50815.1"/>
    </source>
</evidence>
<feature type="signal peptide" evidence="1">
    <location>
        <begin position="1"/>
        <end position="24"/>
    </location>
</feature>
<accession>U3L021</accession>
<evidence type="ECO:0000256" key="1">
    <source>
        <dbReference type="SAM" id="SignalP"/>
    </source>
</evidence>
<sequence length="80" mass="8963">MTSVQSVTCGCLLWLLLSVQLVTPGSPATAQLSRHRTSRWTTEEFMEKVCFPHCAPGRPAHTGRDVAPSWIRRRKRAMAV</sequence>
<organism evidence="2">
    <name type="scientific">Conus flavidus</name>
    <name type="common">Yellow Pacific cone</name>
    <dbReference type="NCBI Taxonomy" id="101302"/>
    <lineage>
        <taxon>Eukaryota</taxon>
        <taxon>Metazoa</taxon>
        <taxon>Spiralia</taxon>
        <taxon>Lophotrochozoa</taxon>
        <taxon>Mollusca</taxon>
        <taxon>Gastropoda</taxon>
        <taxon>Caenogastropoda</taxon>
        <taxon>Neogastropoda</taxon>
        <taxon>Conoidea</taxon>
        <taxon>Conidae</taxon>
        <taxon>Conus</taxon>
        <taxon>Virgiconus</taxon>
    </lineage>
</organism>
<gene>
    <name evidence="2" type="primary">Fla-9</name>
</gene>
<dbReference type="EMBL" id="JX499131">
    <property type="protein sequence ID" value="AFU50815.1"/>
    <property type="molecule type" value="mRNA"/>
</dbReference>
<reference evidence="2" key="1">
    <citation type="submission" date="2012-08" db="EMBL/GenBank/DDBJ databases">
        <title>Transcriptome analysis reveals the diversity of conotoxins produced by Conus flavidus.</title>
        <authorList>
            <person name="Lu A."/>
            <person name="Xu S."/>
            <person name="Chi C."/>
            <person name="Wang C."/>
        </authorList>
    </citation>
    <scope>NUCLEOTIDE SEQUENCE</scope>
</reference>